<dbReference type="Gene3D" id="3.20.20.150">
    <property type="entry name" value="Divalent-metal-dependent TIM barrel enzymes"/>
    <property type="match status" value="1"/>
</dbReference>
<reference evidence="3" key="1">
    <citation type="journal article" date="2021" name="PeerJ">
        <title>Extensive microbial diversity within the chicken gut microbiome revealed by metagenomics and culture.</title>
        <authorList>
            <person name="Gilroy R."/>
            <person name="Ravi A."/>
            <person name="Getino M."/>
            <person name="Pursley I."/>
            <person name="Horton D.L."/>
            <person name="Alikhan N.F."/>
            <person name="Baker D."/>
            <person name="Gharbi K."/>
            <person name="Hall N."/>
            <person name="Watson M."/>
            <person name="Adriaenssens E.M."/>
            <person name="Foster-Nyarko E."/>
            <person name="Jarju S."/>
            <person name="Secka A."/>
            <person name="Antonio M."/>
            <person name="Oren A."/>
            <person name="Chaudhuri R.R."/>
            <person name="La Ragione R."/>
            <person name="Hildebrand F."/>
            <person name="Pallen M.J."/>
        </authorList>
    </citation>
    <scope>NUCLEOTIDE SEQUENCE</scope>
    <source>
        <strain evidence="3">ChiHejej3B27-3195</strain>
    </source>
</reference>
<evidence type="ECO:0000256" key="1">
    <source>
        <dbReference type="ARBA" id="ARBA00023277"/>
    </source>
</evidence>
<dbReference type="PANTHER" id="PTHR12110:SF52">
    <property type="entry name" value="XYLOSE ISOMERASE"/>
    <property type="match status" value="1"/>
</dbReference>
<name>A0A9D2A9D8_9MICC</name>
<feature type="domain" description="Xylose isomerase-like TIM barrel" evidence="2">
    <location>
        <begin position="27"/>
        <end position="252"/>
    </location>
</feature>
<sequence length="263" mass="28973">MIGLSTYAYFWQCSEKSPAPMSLEAMLRDAQSLGAEVFQICDFPAIESYDQGRLEALRGLAADLGLTLELGTRGVRRGHLARYLEIAQSLDSVFVRSMVQPADTPLEEVGPELSAAAAEFSSSGVRLGLETYEQVPTKALVDVVSAMDSQALGIVLDPANSVAALEHPRDVVTHTAPWVNNLHIKDFAFSRQPGWVGFVYTGARLGEGLLDYDVMIDAVAPTERGVNQIIEHWLPWQGDIHQTIEAERDWTTHSINYLRSKQT</sequence>
<accession>A0A9D2A9D8</accession>
<reference evidence="3" key="2">
    <citation type="submission" date="2021-04" db="EMBL/GenBank/DDBJ databases">
        <authorList>
            <person name="Gilroy R."/>
        </authorList>
    </citation>
    <scope>NUCLEOTIDE SEQUENCE</scope>
    <source>
        <strain evidence="3">ChiHejej3B27-3195</strain>
    </source>
</reference>
<keyword evidence="3" id="KW-0413">Isomerase</keyword>
<evidence type="ECO:0000313" key="4">
    <source>
        <dbReference type="Proteomes" id="UP000824151"/>
    </source>
</evidence>
<gene>
    <name evidence="3" type="ORF">H9871_11480</name>
</gene>
<dbReference type="InterPro" id="IPR050312">
    <property type="entry name" value="IolE/XylAMocC-like"/>
</dbReference>
<dbReference type="Pfam" id="PF01261">
    <property type="entry name" value="AP_endonuc_2"/>
    <property type="match status" value="1"/>
</dbReference>
<evidence type="ECO:0000259" key="2">
    <source>
        <dbReference type="Pfam" id="PF01261"/>
    </source>
</evidence>
<organism evidence="3 4">
    <name type="scientific">Candidatus Nesterenkonia stercoripullorum</name>
    <dbReference type="NCBI Taxonomy" id="2838701"/>
    <lineage>
        <taxon>Bacteria</taxon>
        <taxon>Bacillati</taxon>
        <taxon>Actinomycetota</taxon>
        <taxon>Actinomycetes</taxon>
        <taxon>Micrococcales</taxon>
        <taxon>Micrococcaceae</taxon>
        <taxon>Nesterenkonia</taxon>
    </lineage>
</organism>
<dbReference type="GO" id="GO:0016853">
    <property type="term" value="F:isomerase activity"/>
    <property type="evidence" value="ECO:0007669"/>
    <property type="project" value="UniProtKB-KW"/>
</dbReference>
<dbReference type="SUPFAM" id="SSF51658">
    <property type="entry name" value="Xylose isomerase-like"/>
    <property type="match status" value="1"/>
</dbReference>
<dbReference type="AlphaFoldDB" id="A0A9D2A9D8"/>
<dbReference type="EMBL" id="DXGD01000426">
    <property type="protein sequence ID" value="HIX00747.1"/>
    <property type="molecule type" value="Genomic_DNA"/>
</dbReference>
<proteinExistence type="predicted"/>
<dbReference type="PANTHER" id="PTHR12110">
    <property type="entry name" value="HYDROXYPYRUVATE ISOMERASE"/>
    <property type="match status" value="1"/>
</dbReference>
<comment type="caution">
    <text evidence="3">The sequence shown here is derived from an EMBL/GenBank/DDBJ whole genome shotgun (WGS) entry which is preliminary data.</text>
</comment>
<keyword evidence="1" id="KW-0119">Carbohydrate metabolism</keyword>
<evidence type="ECO:0000313" key="3">
    <source>
        <dbReference type="EMBL" id="HIX00747.1"/>
    </source>
</evidence>
<dbReference type="InterPro" id="IPR013022">
    <property type="entry name" value="Xyl_isomerase-like_TIM-brl"/>
</dbReference>
<protein>
    <submittedName>
        <fullName evidence="3">Sugar phosphate isomerase/epimerase</fullName>
    </submittedName>
</protein>
<dbReference type="Proteomes" id="UP000824151">
    <property type="component" value="Unassembled WGS sequence"/>
</dbReference>
<dbReference type="InterPro" id="IPR036237">
    <property type="entry name" value="Xyl_isomerase-like_sf"/>
</dbReference>